<keyword evidence="14" id="KW-1185">Reference proteome</keyword>
<evidence type="ECO:0000256" key="11">
    <source>
        <dbReference type="HAMAP-Rule" id="MF_00354"/>
    </source>
</evidence>
<evidence type="ECO:0000256" key="3">
    <source>
        <dbReference type="ARBA" id="ARBA00022630"/>
    </source>
</evidence>
<protein>
    <recommendedName>
        <fullName evidence="11">Isopentenyl-diphosphate delta-isomerase</fullName>
        <shortName evidence="11">IPP isomerase</shortName>
        <ecNumber evidence="11">5.3.3.2</ecNumber>
    </recommendedName>
    <alternativeName>
        <fullName evidence="11">Isopentenyl diphosphate:dimethylallyl diphosphate isomerase</fullName>
    </alternativeName>
    <alternativeName>
        <fullName evidence="11">Isopentenyl pyrophosphate isomerase</fullName>
    </alternativeName>
    <alternativeName>
        <fullName evidence="11">Type 2 isopentenyl diphosphate isomerase</fullName>
        <shortName evidence="11">IDI-2</shortName>
    </alternativeName>
</protein>
<keyword evidence="7 11" id="KW-0521">NADP</keyword>
<dbReference type="GO" id="GO:0016491">
    <property type="term" value="F:oxidoreductase activity"/>
    <property type="evidence" value="ECO:0007669"/>
    <property type="project" value="InterPro"/>
</dbReference>
<dbReference type="SUPFAM" id="SSF51395">
    <property type="entry name" value="FMN-linked oxidoreductases"/>
    <property type="match status" value="1"/>
</dbReference>
<dbReference type="Pfam" id="PF01070">
    <property type="entry name" value="FMN_dh"/>
    <property type="match status" value="1"/>
</dbReference>
<feature type="binding site" evidence="11">
    <location>
        <position position="195"/>
    </location>
    <ligand>
        <name>FMN</name>
        <dbReference type="ChEBI" id="CHEBI:58210"/>
    </ligand>
</feature>
<dbReference type="Gene3D" id="3.20.20.70">
    <property type="entry name" value="Aldolase class I"/>
    <property type="match status" value="1"/>
</dbReference>
<comment type="caution">
    <text evidence="13">The sequence shown here is derived from an EMBL/GenBank/DDBJ whole genome shotgun (WGS) entry which is preliminary data.</text>
</comment>
<feature type="binding site" evidence="11">
    <location>
        <begin position="100"/>
        <end position="102"/>
    </location>
    <ligand>
        <name>substrate</name>
    </ligand>
</feature>
<feature type="binding site" evidence="11">
    <location>
        <begin position="11"/>
        <end position="12"/>
    </location>
    <ligand>
        <name>substrate</name>
    </ligand>
</feature>
<comment type="function">
    <text evidence="11">Involved in the biosynthesis of isoprenoids. Catalyzes the 1,3-allylic rearrangement of the homoallylic substrate isopentenyl (IPP) to its allylic isomer, dimethylallyl diphosphate (DMAPP).</text>
</comment>
<dbReference type="CDD" id="cd02811">
    <property type="entry name" value="IDI-2_FMN"/>
    <property type="match status" value="1"/>
</dbReference>
<comment type="subunit">
    <text evidence="10 11">Homooctamer. Dimer of tetramers.</text>
</comment>
<dbReference type="InterPro" id="IPR013785">
    <property type="entry name" value="Aldolase_TIM"/>
</dbReference>
<comment type="cofactor">
    <cofactor evidence="11">
        <name>Mg(2+)</name>
        <dbReference type="ChEBI" id="CHEBI:18420"/>
    </cofactor>
</comment>
<comment type="catalytic activity">
    <reaction evidence="11">
        <text>isopentenyl diphosphate = dimethylallyl diphosphate</text>
        <dbReference type="Rhea" id="RHEA:23284"/>
        <dbReference type="ChEBI" id="CHEBI:57623"/>
        <dbReference type="ChEBI" id="CHEBI:128769"/>
        <dbReference type="EC" id="5.3.3.2"/>
    </reaction>
</comment>
<evidence type="ECO:0000259" key="12">
    <source>
        <dbReference type="Pfam" id="PF01070"/>
    </source>
</evidence>
<evidence type="ECO:0000256" key="8">
    <source>
        <dbReference type="ARBA" id="ARBA00023229"/>
    </source>
</evidence>
<evidence type="ECO:0000256" key="5">
    <source>
        <dbReference type="ARBA" id="ARBA00022723"/>
    </source>
</evidence>
<feature type="binding site" evidence="11">
    <location>
        <begin position="272"/>
        <end position="274"/>
    </location>
    <ligand>
        <name>FMN</name>
        <dbReference type="ChEBI" id="CHEBI:58210"/>
    </ligand>
</feature>
<dbReference type="OrthoDB" id="9795032at2"/>
<accession>A0A2K3V0I6</accession>
<dbReference type="InterPro" id="IPR011179">
    <property type="entry name" value="IPdP_isomerase"/>
</dbReference>
<feature type="binding site" evidence="11">
    <location>
        <position position="128"/>
    </location>
    <ligand>
        <name>FMN</name>
        <dbReference type="ChEBI" id="CHEBI:58210"/>
    </ligand>
</feature>
<dbReference type="PANTHER" id="PTHR43665:SF1">
    <property type="entry name" value="ISOPENTENYL-DIPHOSPHATE DELTA-ISOMERASE"/>
    <property type="match status" value="1"/>
</dbReference>
<dbReference type="GO" id="GO:0005737">
    <property type="term" value="C:cytoplasm"/>
    <property type="evidence" value="ECO:0007669"/>
    <property type="project" value="UniProtKB-SubCell"/>
</dbReference>
<keyword evidence="2 11" id="KW-0963">Cytoplasm</keyword>
<dbReference type="HAMAP" id="MF_00354">
    <property type="entry name" value="Idi_2"/>
    <property type="match status" value="1"/>
</dbReference>
<dbReference type="GO" id="GO:0000287">
    <property type="term" value="F:magnesium ion binding"/>
    <property type="evidence" value="ECO:0007669"/>
    <property type="project" value="UniProtKB-UniRule"/>
</dbReference>
<evidence type="ECO:0000313" key="14">
    <source>
        <dbReference type="Proteomes" id="UP000236379"/>
    </source>
</evidence>
<comment type="cofactor">
    <cofactor evidence="1 11">
        <name>FMN</name>
        <dbReference type="ChEBI" id="CHEBI:58210"/>
    </cofactor>
</comment>
<keyword evidence="9 11" id="KW-0413">Isomerase</keyword>
<dbReference type="PIRSF" id="PIRSF003314">
    <property type="entry name" value="IPP_isomerase"/>
    <property type="match status" value="1"/>
</dbReference>
<feature type="binding site" evidence="11">
    <location>
        <begin position="293"/>
        <end position="294"/>
    </location>
    <ligand>
        <name>FMN</name>
        <dbReference type="ChEBI" id="CHEBI:58210"/>
    </ligand>
</feature>
<dbReference type="Proteomes" id="UP000236379">
    <property type="component" value="Unassembled WGS sequence"/>
</dbReference>
<keyword evidence="6 11" id="KW-0460">Magnesium</keyword>
<comment type="cofactor">
    <cofactor evidence="11">
        <name>NADPH</name>
        <dbReference type="ChEBI" id="CHEBI:57783"/>
    </cofactor>
</comment>
<proteinExistence type="inferred from homology"/>
<feature type="domain" description="FMN-dependent dehydrogenase" evidence="12">
    <location>
        <begin position="183"/>
        <end position="332"/>
    </location>
</feature>
<feature type="binding site" evidence="11">
    <location>
        <position position="100"/>
    </location>
    <ligand>
        <name>FMN</name>
        <dbReference type="ChEBI" id="CHEBI:58210"/>
    </ligand>
</feature>
<comment type="subcellular location">
    <subcellularLocation>
        <location evidence="11">Cytoplasm</location>
    </subcellularLocation>
</comment>
<evidence type="ECO:0000256" key="4">
    <source>
        <dbReference type="ARBA" id="ARBA00022643"/>
    </source>
</evidence>
<feature type="binding site" evidence="11">
    <location>
        <position position="163"/>
    </location>
    <ligand>
        <name>substrate</name>
    </ligand>
</feature>
<dbReference type="GO" id="GO:0070402">
    <property type="term" value="F:NADPH binding"/>
    <property type="evidence" value="ECO:0007669"/>
    <property type="project" value="UniProtKB-UniRule"/>
</dbReference>
<dbReference type="EC" id="5.3.3.2" evidence="11"/>
<dbReference type="NCBIfam" id="TIGR02151">
    <property type="entry name" value="IPP_isom_2"/>
    <property type="match status" value="1"/>
</dbReference>
<keyword evidence="5 11" id="KW-0479">Metal-binding</keyword>
<keyword evidence="8 11" id="KW-0414">Isoprene biosynthesis</keyword>
<gene>
    <name evidence="11" type="primary">fni</name>
    <name evidence="13" type="ORF">CVO96_13825</name>
</gene>
<evidence type="ECO:0000256" key="2">
    <source>
        <dbReference type="ARBA" id="ARBA00022490"/>
    </source>
</evidence>
<dbReference type="EMBL" id="PPPD01000001">
    <property type="protein sequence ID" value="PNY82295.1"/>
    <property type="molecule type" value="Genomic_DNA"/>
</dbReference>
<evidence type="ECO:0000256" key="1">
    <source>
        <dbReference type="ARBA" id="ARBA00001917"/>
    </source>
</evidence>
<dbReference type="GO" id="GO:0004452">
    <property type="term" value="F:isopentenyl-diphosphate delta-isomerase activity"/>
    <property type="evidence" value="ECO:0007669"/>
    <property type="project" value="UniProtKB-UniRule"/>
</dbReference>
<keyword evidence="3 11" id="KW-0285">Flavoprotein</keyword>
<dbReference type="GO" id="GO:0008299">
    <property type="term" value="P:isoprenoid biosynthetic process"/>
    <property type="evidence" value="ECO:0007669"/>
    <property type="project" value="UniProtKB-UniRule"/>
</dbReference>
<organism evidence="13 14">
    <name type="scientific">Deinococcus koreensis</name>
    <dbReference type="NCBI Taxonomy" id="2054903"/>
    <lineage>
        <taxon>Bacteria</taxon>
        <taxon>Thermotogati</taxon>
        <taxon>Deinococcota</taxon>
        <taxon>Deinococci</taxon>
        <taxon>Deinococcales</taxon>
        <taxon>Deinococcaceae</taxon>
        <taxon>Deinococcus</taxon>
    </lineage>
</organism>
<name>A0A2K3V0I6_9DEIO</name>
<evidence type="ECO:0000256" key="6">
    <source>
        <dbReference type="ARBA" id="ARBA00022842"/>
    </source>
</evidence>
<comment type="caution">
    <text evidence="11">Lacks conserved residue(s) required for the propagation of feature annotation.</text>
</comment>
<feature type="binding site" evidence="11">
    <location>
        <position position="225"/>
    </location>
    <ligand>
        <name>FMN</name>
        <dbReference type="ChEBI" id="CHEBI:58210"/>
    </ligand>
</feature>
<reference evidence="13 14" key="1">
    <citation type="submission" date="2018-01" db="EMBL/GenBank/DDBJ databases">
        <title>Deinococcus koreensis sp. nov., a radiation-resistant bacterium isolated from river water.</title>
        <authorList>
            <person name="Choi A."/>
        </authorList>
    </citation>
    <scope>NUCLEOTIDE SEQUENCE [LARGE SCALE GENOMIC DNA]</scope>
    <source>
        <strain evidence="13 14">SJW1-2</strain>
    </source>
</reference>
<evidence type="ECO:0000256" key="7">
    <source>
        <dbReference type="ARBA" id="ARBA00022857"/>
    </source>
</evidence>
<dbReference type="InterPro" id="IPR000262">
    <property type="entry name" value="FMN-dep_DH"/>
</dbReference>
<dbReference type="AlphaFoldDB" id="A0A2K3V0I6"/>
<dbReference type="PANTHER" id="PTHR43665">
    <property type="entry name" value="ISOPENTENYL-DIPHOSPHATE DELTA-ISOMERASE"/>
    <property type="match status" value="1"/>
</dbReference>
<sequence>MTDPDSGIQARKMHHIEACLRPESQYAGVQSGLSAVPWPYRALPERDLDDVKLEVGFLGRRLSAPVLIGAMTGGAERAARINANLALAAQRLGIGMMLGSQRIMLERPEVAPSFQVRGVAPDILLIGNLGAAQFGLGYGVEEAGRAVREVGADALAIHVNPLQEALQAGGDTRWRGVVARLGEVVPALPFPVVLKEVGHGLDERTVRAVAGVGFAALDVAGAGGTSWARVEQLVRWGHVVSPELCELGVPTAQALRGARAAAPATPLIASGGIRSGLDAARALRLGARVVAVARPLLEPALESAEAAEAWLSTFIHDLRVALFVGGYSGVDDPALGALAELPAPVEAGRPADAAPA</sequence>
<dbReference type="GO" id="GO:0010181">
    <property type="term" value="F:FMN binding"/>
    <property type="evidence" value="ECO:0007669"/>
    <property type="project" value="UniProtKB-UniRule"/>
</dbReference>
<comment type="similarity">
    <text evidence="11">Belongs to the IPP isomerase type 2 family.</text>
</comment>
<evidence type="ECO:0000256" key="9">
    <source>
        <dbReference type="ARBA" id="ARBA00023235"/>
    </source>
</evidence>
<evidence type="ECO:0000313" key="13">
    <source>
        <dbReference type="EMBL" id="PNY82295.1"/>
    </source>
</evidence>
<evidence type="ECO:0000256" key="10">
    <source>
        <dbReference type="ARBA" id="ARBA00025810"/>
    </source>
</evidence>
<keyword evidence="4 11" id="KW-0288">FMN</keyword>
<feature type="binding site" evidence="11">
    <location>
        <begin position="70"/>
        <end position="72"/>
    </location>
    <ligand>
        <name>FMN</name>
        <dbReference type="ChEBI" id="CHEBI:58210"/>
    </ligand>
</feature>
<feature type="binding site" evidence="11">
    <location>
        <position position="164"/>
    </location>
    <ligand>
        <name>Mg(2+)</name>
        <dbReference type="ChEBI" id="CHEBI:18420"/>
    </ligand>
</feature>